<evidence type="ECO:0000313" key="4">
    <source>
        <dbReference type="Proteomes" id="UP000185680"/>
    </source>
</evidence>
<dbReference type="AlphaFoldDB" id="A0A162P642"/>
<accession>A0A162P642</accession>
<name>A0A162P642_9BURK</name>
<dbReference type="Proteomes" id="UP000185657">
    <property type="component" value="Unassembled WGS sequence"/>
</dbReference>
<evidence type="ECO:0000313" key="1">
    <source>
        <dbReference type="EMBL" id="AOW13417.1"/>
    </source>
</evidence>
<sequence>MGRHPFDVQHAPYAIADYLEQLGLSNWTNRVMGYLRMYDGIESWLEPSDTEAVEFVRQILAKESQRNEHPKEDAKARRFRLAVALANAPVASYGAAFRIQRSPDEPGRAIWWNPLEQTWLMFLAQRETLPDYTRLYVTGPCEFRATPDDLITYLMER</sequence>
<reference evidence="1 4" key="2">
    <citation type="submission" date="2016-10" db="EMBL/GenBank/DDBJ databases">
        <title>Hydorgenophaga sp. LPB0072 isolated from gastropod.</title>
        <authorList>
            <person name="Kim E."/>
            <person name="Yi H."/>
        </authorList>
    </citation>
    <scope>NUCLEOTIDE SEQUENCE [LARGE SCALE GENOMIC DNA]</scope>
    <source>
        <strain evidence="1 4">LPB0072</strain>
    </source>
</reference>
<evidence type="ECO:0000313" key="3">
    <source>
        <dbReference type="Proteomes" id="UP000185657"/>
    </source>
</evidence>
<evidence type="ECO:0000313" key="2">
    <source>
        <dbReference type="EMBL" id="OAD41704.1"/>
    </source>
</evidence>
<dbReference type="Proteomes" id="UP000185680">
    <property type="component" value="Chromosome"/>
</dbReference>
<proteinExistence type="predicted"/>
<dbReference type="EMBL" id="CP017476">
    <property type="protein sequence ID" value="AOW13417.1"/>
    <property type="molecule type" value="Genomic_DNA"/>
</dbReference>
<dbReference type="EMBL" id="LVWD01000013">
    <property type="protein sequence ID" value="OAD41704.1"/>
    <property type="molecule type" value="Genomic_DNA"/>
</dbReference>
<keyword evidence="3" id="KW-1185">Reference proteome</keyword>
<organism evidence="1 4">
    <name type="scientific">Hydrogenophaga crassostreae</name>
    <dbReference type="NCBI Taxonomy" id="1763535"/>
    <lineage>
        <taxon>Bacteria</taxon>
        <taxon>Pseudomonadati</taxon>
        <taxon>Pseudomonadota</taxon>
        <taxon>Betaproteobacteria</taxon>
        <taxon>Burkholderiales</taxon>
        <taxon>Comamonadaceae</taxon>
        <taxon>Hydrogenophaga</taxon>
    </lineage>
</organism>
<gene>
    <name evidence="1" type="ORF">LPB072_11710</name>
    <name evidence="2" type="ORF">LPB72_10330</name>
</gene>
<protein>
    <submittedName>
        <fullName evidence="1">Uncharacterized protein</fullName>
    </submittedName>
</protein>
<reference evidence="2 3" key="1">
    <citation type="submission" date="2016-02" db="EMBL/GenBank/DDBJ databases">
        <title>Draft genome sequence of Hydrogenophaga sp. LPB0072.</title>
        <authorList>
            <person name="Shin S.-K."/>
            <person name="Yi H."/>
        </authorList>
    </citation>
    <scope>NUCLEOTIDE SEQUENCE [LARGE SCALE GENOMIC DNA]</scope>
    <source>
        <strain evidence="2 3">LPB0072</strain>
    </source>
</reference>
<dbReference type="KEGG" id="hyl:LPB072_11710"/>